<dbReference type="PANTHER" id="PTHR10795">
    <property type="entry name" value="PROPROTEIN CONVERTASE SUBTILISIN/KEXIN"/>
    <property type="match status" value="1"/>
</dbReference>
<dbReference type="InterPro" id="IPR036852">
    <property type="entry name" value="Peptidase_S8/S53_dom_sf"/>
</dbReference>
<dbReference type="GO" id="GO:0004252">
    <property type="term" value="F:serine-type endopeptidase activity"/>
    <property type="evidence" value="ECO:0007669"/>
    <property type="project" value="InterPro"/>
</dbReference>
<dbReference type="InterPro" id="IPR045051">
    <property type="entry name" value="SBT"/>
</dbReference>
<accession>A0A6J5V923</accession>
<evidence type="ECO:0000313" key="4">
    <source>
        <dbReference type="EMBL" id="CAB4285529.1"/>
    </source>
</evidence>
<comment type="similarity">
    <text evidence="2">Belongs to the peptidase S8 family.</text>
</comment>
<comment type="subcellular location">
    <subcellularLocation>
        <location evidence="1">Secreted</location>
    </subcellularLocation>
</comment>
<dbReference type="Gene3D" id="3.40.50.200">
    <property type="entry name" value="Peptidase S8/S53 domain"/>
    <property type="match status" value="1"/>
</dbReference>
<dbReference type="SUPFAM" id="SSF52743">
    <property type="entry name" value="Subtilisin-like"/>
    <property type="match status" value="1"/>
</dbReference>
<dbReference type="AlphaFoldDB" id="A0A6J5V923"/>
<evidence type="ECO:0008006" key="6">
    <source>
        <dbReference type="Google" id="ProtNLM"/>
    </source>
</evidence>
<dbReference type="EMBL" id="CAEKDK010000006">
    <property type="protein sequence ID" value="CAB4285529.1"/>
    <property type="molecule type" value="Genomic_DNA"/>
</dbReference>
<gene>
    <name evidence="4" type="ORF">CURHAP_LOCUS41355</name>
</gene>
<name>A0A6J5V923_PRUAR</name>
<dbReference type="GO" id="GO:0005576">
    <property type="term" value="C:extracellular region"/>
    <property type="evidence" value="ECO:0007669"/>
    <property type="project" value="UniProtKB-SubCell"/>
</dbReference>
<evidence type="ECO:0000256" key="2">
    <source>
        <dbReference type="ARBA" id="ARBA00011073"/>
    </source>
</evidence>
<proteinExistence type="inferred from homology"/>
<reference evidence="4 5" key="1">
    <citation type="submission" date="2020-05" db="EMBL/GenBank/DDBJ databases">
        <authorList>
            <person name="Campoy J."/>
            <person name="Schneeberger K."/>
            <person name="Spophaly S."/>
        </authorList>
    </citation>
    <scope>NUCLEOTIDE SEQUENCE [LARGE SCALE GENOMIC DNA]</scope>
    <source>
        <strain evidence="4">PruArmRojPasFocal</strain>
    </source>
</reference>
<organism evidence="4 5">
    <name type="scientific">Prunus armeniaca</name>
    <name type="common">Apricot</name>
    <name type="synonym">Armeniaca vulgaris</name>
    <dbReference type="NCBI Taxonomy" id="36596"/>
    <lineage>
        <taxon>Eukaryota</taxon>
        <taxon>Viridiplantae</taxon>
        <taxon>Streptophyta</taxon>
        <taxon>Embryophyta</taxon>
        <taxon>Tracheophyta</taxon>
        <taxon>Spermatophyta</taxon>
        <taxon>Magnoliopsida</taxon>
        <taxon>eudicotyledons</taxon>
        <taxon>Gunneridae</taxon>
        <taxon>Pentapetalae</taxon>
        <taxon>rosids</taxon>
        <taxon>fabids</taxon>
        <taxon>Rosales</taxon>
        <taxon>Rosaceae</taxon>
        <taxon>Amygdaloideae</taxon>
        <taxon>Amygdaleae</taxon>
        <taxon>Prunus</taxon>
    </lineage>
</organism>
<dbReference type="Proteomes" id="UP000507222">
    <property type="component" value="Unassembled WGS sequence"/>
</dbReference>
<evidence type="ECO:0000313" key="5">
    <source>
        <dbReference type="Proteomes" id="UP000507222"/>
    </source>
</evidence>
<evidence type="ECO:0000256" key="3">
    <source>
        <dbReference type="ARBA" id="ARBA00022729"/>
    </source>
</evidence>
<evidence type="ECO:0000256" key="1">
    <source>
        <dbReference type="ARBA" id="ARBA00004613"/>
    </source>
</evidence>
<keyword evidence="3" id="KW-0732">Signal</keyword>
<protein>
    <recommendedName>
        <fullName evidence="6">Peptidase S8/S53 domain-containing protein</fullName>
    </recommendedName>
</protein>
<dbReference type="GO" id="GO:0006508">
    <property type="term" value="P:proteolysis"/>
    <property type="evidence" value="ECO:0007669"/>
    <property type="project" value="InterPro"/>
</dbReference>
<sequence length="97" mass="10695">MATPHVSWSAAAIRSALMTTANPVDNSKRPIRDQGFNFTVASPLAMGDGQVDPNRALDPGMIYDATRQDYIKRIFAITRSNKYTCDNASSDLIMDKQ</sequence>